<dbReference type="EMBL" id="WWEO01000038">
    <property type="protein sequence ID" value="NCD68445.1"/>
    <property type="molecule type" value="Genomic_DNA"/>
</dbReference>
<dbReference type="Gene3D" id="2.40.160.50">
    <property type="entry name" value="membrane protein fhac: a member of the omp85/tpsb transporter family"/>
    <property type="match status" value="1"/>
</dbReference>
<keyword evidence="2" id="KW-0812">Transmembrane</keyword>
<accession>A0A965ZCY7</accession>
<keyword evidence="4" id="KW-0472">Membrane</keyword>
<dbReference type="AlphaFoldDB" id="A0A965ZCY7"/>
<evidence type="ECO:0000256" key="3">
    <source>
        <dbReference type="ARBA" id="ARBA00022729"/>
    </source>
</evidence>
<dbReference type="InterPro" id="IPR000184">
    <property type="entry name" value="Bac_surfAg_D15"/>
</dbReference>
<evidence type="ECO:0000313" key="8">
    <source>
        <dbReference type="Proteomes" id="UP000638732"/>
    </source>
</evidence>
<reference evidence="7" key="1">
    <citation type="submission" date="2020-01" db="EMBL/GenBank/DDBJ databases">
        <authorList>
            <person name="Seo Y.L."/>
        </authorList>
    </citation>
    <scope>NUCLEOTIDE SEQUENCE</scope>
    <source>
        <strain evidence="7">R11</strain>
    </source>
</reference>
<keyword evidence="8" id="KW-1185">Reference proteome</keyword>
<dbReference type="PANTHER" id="PTHR12815">
    <property type="entry name" value="SORTING AND ASSEMBLY MACHINERY SAMM50 PROTEIN FAMILY MEMBER"/>
    <property type="match status" value="1"/>
</dbReference>
<comment type="subcellular location">
    <subcellularLocation>
        <location evidence="1">Membrane</location>
    </subcellularLocation>
</comment>
<keyword evidence="3" id="KW-0732">Signal</keyword>
<gene>
    <name evidence="7" type="ORF">GSY63_03665</name>
</gene>
<dbReference type="GO" id="GO:0019867">
    <property type="term" value="C:outer membrane"/>
    <property type="evidence" value="ECO:0007669"/>
    <property type="project" value="InterPro"/>
</dbReference>
<dbReference type="Proteomes" id="UP000638732">
    <property type="component" value="Unassembled WGS sequence"/>
</dbReference>
<evidence type="ECO:0000313" key="7">
    <source>
        <dbReference type="EMBL" id="NCD68445.1"/>
    </source>
</evidence>
<dbReference type="RefSeq" id="WP_166584472.1">
    <property type="nucleotide sequence ID" value="NZ_WWEO01000038.1"/>
</dbReference>
<proteinExistence type="predicted"/>
<evidence type="ECO:0000256" key="2">
    <source>
        <dbReference type="ARBA" id="ARBA00022692"/>
    </source>
</evidence>
<organism evidence="7 8">
    <name type="scientific">Mucilaginibacter agri</name>
    <dbReference type="NCBI Taxonomy" id="2695265"/>
    <lineage>
        <taxon>Bacteria</taxon>
        <taxon>Pseudomonadati</taxon>
        <taxon>Bacteroidota</taxon>
        <taxon>Sphingobacteriia</taxon>
        <taxon>Sphingobacteriales</taxon>
        <taxon>Sphingobacteriaceae</taxon>
        <taxon>Mucilaginibacter</taxon>
    </lineage>
</organism>
<comment type="caution">
    <text evidence="7">The sequence shown here is derived from an EMBL/GenBank/DDBJ whole genome shotgun (WGS) entry which is preliminary data.</text>
</comment>
<evidence type="ECO:0000256" key="4">
    <source>
        <dbReference type="ARBA" id="ARBA00023136"/>
    </source>
</evidence>
<feature type="domain" description="Bacterial surface antigen (D15)" evidence="6">
    <location>
        <begin position="365"/>
        <end position="750"/>
    </location>
</feature>
<keyword evidence="5" id="KW-0998">Cell outer membrane</keyword>
<evidence type="ECO:0000259" key="6">
    <source>
        <dbReference type="Pfam" id="PF01103"/>
    </source>
</evidence>
<sequence length="762" mass="86059">MTKNLSYILLFAIVLNACSNTKYLPKGEKLYTGGQVKIVNKDIKKSDSKLLTTQLEALLRPKPNSSFLGLRPSLYLWNITQTTKTKGFRAWLHRKGQPPVFVSDVDLDKNSQILANRLQNLSYFQAQVTGDTIPKGRTAKAVYTANTGPNYKIRKVVFPTGTESIDTAIAGTAKESLLKVGDNYDLDVIKNERLRIDARLKEKGFFYFAPEDIKVRVDSTIEGHQVDMFVKLKEETPDKARTIYTINKIYVYPNYTLRDTALKLDSAISYRWYNIVQGKRQTVKPWVFKNTVLLHPGEVYNRTDHTKSLNRFVELGPFKFVKNRFEDVSTDSPKLNVFYQLTQYPRKSISFDLLGRTTSASYNGIQASVSWRNRNAFKGGELLTVTAFGSTDGQVGQSNGGYAVSQVGLKTSLSWPRFVSPFRFKADNAYIPRTILSLGGSLIIRSQLYTLDSYNGAFGYQWKQSQYKTHGLNLLEVTYTHPRNVTALYMDSIRNTGNPTLQHVIDPQFTWGPSYSYTYDNTVDTYRTNSILYYGKISLSNNLYGILSGADVKKDGEQKKFFGLPFDQYVKLENEFRYFHKLGPNSKIATRVFGGFGLAYGNSTNLPYTQQFYTGGANSLRGFRARSVGPGTIDPYYYVGGNSFLPDESGDIKLEANVEYRTKLFSIVNGALFVDAGNVWNLNHQDLRDGQGNPAPGQDTFGKNFYKQLAGDIGFGLRFDVTVLIIRTDYGIPVLRPWQEGSNWVTPKLRNGIFNLAIGYPF</sequence>
<dbReference type="Pfam" id="PF01103">
    <property type="entry name" value="Omp85"/>
    <property type="match status" value="1"/>
</dbReference>
<reference evidence="7" key="2">
    <citation type="submission" date="2020-10" db="EMBL/GenBank/DDBJ databases">
        <title>Mucilaginibacter sp. nov., isolated from soil.</title>
        <authorList>
            <person name="Jeon C.O."/>
        </authorList>
    </citation>
    <scope>NUCLEOTIDE SEQUENCE</scope>
    <source>
        <strain evidence="7">R11</strain>
    </source>
</reference>
<evidence type="ECO:0000256" key="5">
    <source>
        <dbReference type="ARBA" id="ARBA00023237"/>
    </source>
</evidence>
<dbReference type="PANTHER" id="PTHR12815:SF47">
    <property type="entry name" value="TRANSLOCATION AND ASSEMBLY MODULE SUBUNIT TAMA"/>
    <property type="match status" value="1"/>
</dbReference>
<evidence type="ECO:0000256" key="1">
    <source>
        <dbReference type="ARBA" id="ARBA00004370"/>
    </source>
</evidence>
<name>A0A965ZCY7_9SPHI</name>
<dbReference type="InterPro" id="IPR039910">
    <property type="entry name" value="D15-like"/>
</dbReference>
<protein>
    <submittedName>
        <fullName evidence="7">BamA/TamA family outer membrane protein</fullName>
    </submittedName>
</protein>